<reference evidence="8" key="1">
    <citation type="submission" date="2020-03" db="EMBL/GenBank/DDBJ databases">
        <title>Site-based positive gene gene selection in Geosmithia morbida across the United States reveals a broad range of putative effectors and factors for local host and environmental adapation.</title>
        <authorList>
            <person name="Onufrak A."/>
            <person name="Murdoch R.W."/>
            <person name="Gazis R."/>
            <person name="Huff M."/>
            <person name="Staton M."/>
            <person name="Klingeman W."/>
            <person name="Hadziabdic D."/>
        </authorList>
    </citation>
    <scope>NUCLEOTIDE SEQUENCE</scope>
    <source>
        <strain evidence="8">1262</strain>
    </source>
</reference>
<gene>
    <name evidence="8" type="ORF">GMORB2_2471</name>
</gene>
<dbReference type="GeneID" id="55968701"/>
<organism evidence="8 9">
    <name type="scientific">Geosmithia morbida</name>
    <dbReference type="NCBI Taxonomy" id="1094350"/>
    <lineage>
        <taxon>Eukaryota</taxon>
        <taxon>Fungi</taxon>
        <taxon>Dikarya</taxon>
        <taxon>Ascomycota</taxon>
        <taxon>Pezizomycotina</taxon>
        <taxon>Sordariomycetes</taxon>
        <taxon>Hypocreomycetidae</taxon>
        <taxon>Hypocreales</taxon>
        <taxon>Bionectriaceae</taxon>
        <taxon>Geosmithia</taxon>
    </lineage>
</organism>
<evidence type="ECO:0000256" key="1">
    <source>
        <dbReference type="ARBA" id="ARBA00022723"/>
    </source>
</evidence>
<evidence type="ECO:0000259" key="7">
    <source>
        <dbReference type="PROSITE" id="PS50157"/>
    </source>
</evidence>
<dbReference type="PROSITE" id="PS00028">
    <property type="entry name" value="ZINC_FINGER_C2H2_1"/>
    <property type="match status" value="2"/>
</dbReference>
<keyword evidence="3 5" id="KW-0863">Zinc-finger</keyword>
<dbReference type="PANTHER" id="PTHR23235">
    <property type="entry name" value="KRUEPPEL-LIKE TRANSCRIPTION FACTOR"/>
    <property type="match status" value="1"/>
</dbReference>
<evidence type="ECO:0000313" key="9">
    <source>
        <dbReference type="Proteomes" id="UP000749293"/>
    </source>
</evidence>
<dbReference type="EMBL" id="JAANYQ010000014">
    <property type="protein sequence ID" value="KAF4120985.1"/>
    <property type="molecule type" value="Genomic_DNA"/>
</dbReference>
<feature type="region of interest" description="Disordered" evidence="6">
    <location>
        <begin position="394"/>
        <end position="415"/>
    </location>
</feature>
<dbReference type="FunFam" id="3.30.160.60:FF:000125">
    <property type="entry name" value="Putative zinc finger protein 143"/>
    <property type="match status" value="1"/>
</dbReference>
<proteinExistence type="predicted"/>
<evidence type="ECO:0000313" key="8">
    <source>
        <dbReference type="EMBL" id="KAF4120985.1"/>
    </source>
</evidence>
<dbReference type="InterPro" id="IPR036236">
    <property type="entry name" value="Znf_C2H2_sf"/>
</dbReference>
<feature type="domain" description="C2H2-type" evidence="7">
    <location>
        <begin position="323"/>
        <end position="353"/>
    </location>
</feature>
<dbReference type="OrthoDB" id="6910977at2759"/>
<evidence type="ECO:0000256" key="3">
    <source>
        <dbReference type="ARBA" id="ARBA00022771"/>
    </source>
</evidence>
<dbReference type="RefSeq" id="XP_035319637.1">
    <property type="nucleotide sequence ID" value="XM_035464451.1"/>
</dbReference>
<dbReference type="Gene3D" id="3.30.160.60">
    <property type="entry name" value="Classic Zinc Finger"/>
    <property type="match status" value="3"/>
</dbReference>
<dbReference type="AlphaFoldDB" id="A0A9P4YRZ5"/>
<sequence length="459" mass="49991">MDLAPPPLTGSPCSPWRKSLDSPRPYNVYNYMSRVPDGSYVHLPSVESACDTPSSFAIIDSALADPALADAFDVGSPFALPEPIPSSSIEWAAPTAVASATSPALSTTSSMPPRLSEYAQFGYDSSGLSPASYPATAAYSRTTSHSPSYMRTPPLRTADADSFSHLFPTRTPLGSTPTVLGGASSSYGHVTDDSSYFSSSSLMPSNGLHMATSHPSTQMLFPDAPQPRATIYSGNQPKGTVHGLATASSSSQLILPPVLCSAHKVNQSWDKTNRKDKSRSRRHTTKEEANFQCTVEGCGKFFSRSYNYKSHMETHDEKREYPFPCQVPDCTRKFVRRTDLQRHHQSVHAKERAHRCDYCGRTFARKDTRRRHMEDGCPNRFDFTQLEATAGLTGQTATRVTHKAGTTTGPGGDLDTFSISLRSPMPLAPAPTPGSLRALSLGRRQPQDWGMAEMMPPTR</sequence>
<dbReference type="SUPFAM" id="SSF57667">
    <property type="entry name" value="beta-beta-alpha zinc fingers"/>
    <property type="match status" value="2"/>
</dbReference>
<feature type="region of interest" description="Disordered" evidence="6">
    <location>
        <begin position="1"/>
        <end position="21"/>
    </location>
</feature>
<dbReference type="Proteomes" id="UP000749293">
    <property type="component" value="Unassembled WGS sequence"/>
</dbReference>
<protein>
    <submittedName>
        <fullName evidence="8">Zinc finger, C2H2 type</fullName>
    </submittedName>
</protein>
<evidence type="ECO:0000256" key="5">
    <source>
        <dbReference type="PROSITE-ProRule" id="PRU00042"/>
    </source>
</evidence>
<accession>A0A9P4YRZ5</accession>
<dbReference type="SMART" id="SM00355">
    <property type="entry name" value="ZnF_C2H2"/>
    <property type="match status" value="3"/>
</dbReference>
<keyword evidence="2" id="KW-0677">Repeat</keyword>
<keyword evidence="1" id="KW-0479">Metal-binding</keyword>
<feature type="domain" description="C2H2-type" evidence="7">
    <location>
        <begin position="354"/>
        <end position="373"/>
    </location>
</feature>
<feature type="domain" description="C2H2-type" evidence="7">
    <location>
        <begin position="291"/>
        <end position="320"/>
    </location>
</feature>
<dbReference type="PANTHER" id="PTHR23235:SF120">
    <property type="entry name" value="KRUPPEL-LIKE FACTOR 15"/>
    <property type="match status" value="1"/>
</dbReference>
<dbReference type="GO" id="GO:0000981">
    <property type="term" value="F:DNA-binding transcription factor activity, RNA polymerase II-specific"/>
    <property type="evidence" value="ECO:0007669"/>
    <property type="project" value="UniProtKB-ARBA"/>
</dbReference>
<dbReference type="InterPro" id="IPR013087">
    <property type="entry name" value="Znf_C2H2_type"/>
</dbReference>
<dbReference type="GO" id="GO:0000978">
    <property type="term" value="F:RNA polymerase II cis-regulatory region sequence-specific DNA binding"/>
    <property type="evidence" value="ECO:0007669"/>
    <property type="project" value="TreeGrafter"/>
</dbReference>
<evidence type="ECO:0000256" key="6">
    <source>
        <dbReference type="SAM" id="MobiDB-lite"/>
    </source>
</evidence>
<dbReference type="Pfam" id="PF00096">
    <property type="entry name" value="zf-C2H2"/>
    <property type="match status" value="3"/>
</dbReference>
<keyword evidence="4" id="KW-0862">Zinc</keyword>
<evidence type="ECO:0000256" key="2">
    <source>
        <dbReference type="ARBA" id="ARBA00022737"/>
    </source>
</evidence>
<keyword evidence="9" id="KW-1185">Reference proteome</keyword>
<evidence type="ECO:0000256" key="4">
    <source>
        <dbReference type="ARBA" id="ARBA00022833"/>
    </source>
</evidence>
<dbReference type="PROSITE" id="PS50157">
    <property type="entry name" value="ZINC_FINGER_C2H2_2"/>
    <property type="match status" value="3"/>
</dbReference>
<name>A0A9P4YRZ5_9HYPO</name>
<dbReference type="GO" id="GO:0008270">
    <property type="term" value="F:zinc ion binding"/>
    <property type="evidence" value="ECO:0007669"/>
    <property type="project" value="UniProtKB-KW"/>
</dbReference>
<comment type="caution">
    <text evidence="8">The sequence shown here is derived from an EMBL/GenBank/DDBJ whole genome shotgun (WGS) entry which is preliminary data.</text>
</comment>